<dbReference type="InterPro" id="IPR013783">
    <property type="entry name" value="Ig-like_fold"/>
</dbReference>
<feature type="region of interest" description="Disordered" evidence="2">
    <location>
        <begin position="73"/>
        <end position="93"/>
    </location>
</feature>
<dbReference type="Proteomes" id="UP000249061">
    <property type="component" value="Unassembled WGS sequence"/>
</dbReference>
<gene>
    <name evidence="4" type="ORF">DI536_13130</name>
</gene>
<dbReference type="Pfam" id="PF02369">
    <property type="entry name" value="Big_1"/>
    <property type="match status" value="2"/>
</dbReference>
<dbReference type="SMART" id="SM00634">
    <property type="entry name" value="BID_1"/>
    <property type="match status" value="2"/>
</dbReference>
<feature type="domain" description="Big-1" evidence="3">
    <location>
        <begin position="235"/>
        <end position="323"/>
    </location>
</feature>
<protein>
    <recommendedName>
        <fullName evidence="3">Big-1 domain-containing protein</fullName>
    </recommendedName>
</protein>
<evidence type="ECO:0000256" key="2">
    <source>
        <dbReference type="SAM" id="MobiDB-lite"/>
    </source>
</evidence>
<evidence type="ECO:0000313" key="4">
    <source>
        <dbReference type="EMBL" id="PZR13225.1"/>
    </source>
</evidence>
<dbReference type="InterPro" id="IPR003344">
    <property type="entry name" value="Big_1_dom"/>
</dbReference>
<comment type="caution">
    <text evidence="4">The sequence shown here is derived from an EMBL/GenBank/DDBJ whole genome shotgun (WGS) entry which is preliminary data.</text>
</comment>
<dbReference type="EMBL" id="QFQP01000010">
    <property type="protein sequence ID" value="PZR13225.1"/>
    <property type="molecule type" value="Genomic_DNA"/>
</dbReference>
<feature type="domain" description="Big-1" evidence="3">
    <location>
        <begin position="30"/>
        <end position="122"/>
    </location>
</feature>
<evidence type="ECO:0000313" key="5">
    <source>
        <dbReference type="Proteomes" id="UP000249061"/>
    </source>
</evidence>
<dbReference type="AlphaFoldDB" id="A0A2W5TPH5"/>
<organism evidence="4 5">
    <name type="scientific">Archangium gephyra</name>
    <dbReference type="NCBI Taxonomy" id="48"/>
    <lineage>
        <taxon>Bacteria</taxon>
        <taxon>Pseudomonadati</taxon>
        <taxon>Myxococcota</taxon>
        <taxon>Myxococcia</taxon>
        <taxon>Myxococcales</taxon>
        <taxon>Cystobacterineae</taxon>
        <taxon>Archangiaceae</taxon>
        <taxon>Archangium</taxon>
    </lineage>
</organism>
<dbReference type="SUPFAM" id="SSF49373">
    <property type="entry name" value="Invasin/intimin cell-adhesion fragments"/>
    <property type="match status" value="2"/>
</dbReference>
<evidence type="ECO:0000259" key="3">
    <source>
        <dbReference type="PROSITE" id="PS51127"/>
    </source>
</evidence>
<sequence length="324" mass="32202">MRPLIPLFALLLGCSGSMNPPGTVAVDAAKSSLEADKTSAVANNQDSVRITATVRDADGKGLGGVKVTFSVTGGADQSSNTSNDGLANANFSSEKAEEKTVTVKAELNGVTTELGSKTLTFVAGPAEGIRFKVQPTTTKAGVAISPAVVLEVTDGRGNVVTNDNAFMASVRLVRSNGGSVQNGAATVAVNGLITFPNLVINRVQTGYALRAETTSGAADESVMFDVVTGDLSAATSTLEASPTNVVTGGSATLTLTAKDLGGNVLGGVPVTFSASGDGTFGAATTTTAADGTATTTFTSGTVGPQTVTATIGSAALTVTVTFIP</sequence>
<dbReference type="InterPro" id="IPR008964">
    <property type="entry name" value="Invasin/intimin_cell_adhesion"/>
</dbReference>
<dbReference type="Gene3D" id="2.60.40.10">
    <property type="entry name" value="Immunoglobulins"/>
    <property type="match status" value="2"/>
</dbReference>
<comment type="similarity">
    <text evidence="1">Belongs to the intimin/invasin family.</text>
</comment>
<evidence type="ECO:0000256" key="1">
    <source>
        <dbReference type="ARBA" id="ARBA00010116"/>
    </source>
</evidence>
<accession>A0A2W5TPH5</accession>
<dbReference type="PROSITE" id="PS51127">
    <property type="entry name" value="BIG1"/>
    <property type="match status" value="2"/>
</dbReference>
<name>A0A2W5TPH5_9BACT</name>
<reference evidence="4 5" key="1">
    <citation type="submission" date="2017-08" db="EMBL/GenBank/DDBJ databases">
        <title>Infants hospitalized years apart are colonized by the same room-sourced microbial strains.</title>
        <authorList>
            <person name="Brooks B."/>
            <person name="Olm M.R."/>
            <person name="Firek B.A."/>
            <person name="Baker R."/>
            <person name="Thomas B.C."/>
            <person name="Morowitz M.J."/>
            <person name="Banfield J.F."/>
        </authorList>
    </citation>
    <scope>NUCLEOTIDE SEQUENCE [LARGE SCALE GENOMIC DNA]</scope>
    <source>
        <strain evidence="4">S2_003_000_R2_14</strain>
    </source>
</reference>
<proteinExistence type="inferred from homology"/>